<dbReference type="KEGG" id="halt:IM660_17070"/>
<protein>
    <submittedName>
        <fullName evidence="1">Uncharacterized protein</fullName>
    </submittedName>
</protein>
<evidence type="ECO:0000313" key="2">
    <source>
        <dbReference type="Proteomes" id="UP000593758"/>
    </source>
</evidence>
<proteinExistence type="predicted"/>
<dbReference type="RefSeq" id="WP_193496976.1">
    <property type="nucleotide sequence ID" value="NZ_CP063169.1"/>
</dbReference>
<organism evidence="1 2">
    <name type="scientific">Ruania alkalisoli</name>
    <dbReference type="NCBI Taxonomy" id="2779775"/>
    <lineage>
        <taxon>Bacteria</taxon>
        <taxon>Bacillati</taxon>
        <taxon>Actinomycetota</taxon>
        <taxon>Actinomycetes</taxon>
        <taxon>Micrococcales</taxon>
        <taxon>Ruaniaceae</taxon>
        <taxon>Ruania</taxon>
    </lineage>
</organism>
<name>A0A7M1SU47_9MICO</name>
<gene>
    <name evidence="1" type="ORF">IM660_17070</name>
</gene>
<dbReference type="EMBL" id="CP063169">
    <property type="protein sequence ID" value="QOR70292.1"/>
    <property type="molecule type" value="Genomic_DNA"/>
</dbReference>
<keyword evidence="2" id="KW-1185">Reference proteome</keyword>
<reference evidence="1 2" key="1">
    <citation type="submission" date="2020-10" db="EMBL/GenBank/DDBJ databases">
        <title>Haloactinobacterium sp. RN3S43, a bacterium isolated from saline soil.</title>
        <authorList>
            <person name="Sun J.-Q."/>
        </authorList>
    </citation>
    <scope>NUCLEOTIDE SEQUENCE [LARGE SCALE GENOMIC DNA]</scope>
    <source>
        <strain evidence="1 2">RN3S43</strain>
    </source>
</reference>
<sequence>MSPRTITVTRDELLERREQILHHLGVDRRTFERRVAEGALVGDEWYAAQDLEEIAFLLDDERDA</sequence>
<dbReference type="AlphaFoldDB" id="A0A7M1SU47"/>
<evidence type="ECO:0000313" key="1">
    <source>
        <dbReference type="EMBL" id="QOR70292.1"/>
    </source>
</evidence>
<accession>A0A7M1SU47</accession>
<dbReference type="Proteomes" id="UP000593758">
    <property type="component" value="Chromosome"/>
</dbReference>